<accession>A0ACB9FGE9</accession>
<reference evidence="1 2" key="2">
    <citation type="journal article" date="2022" name="Mol. Ecol. Resour.">
        <title>The genomes of chicory, endive, great burdock and yacon provide insights into Asteraceae paleo-polyploidization history and plant inulin production.</title>
        <authorList>
            <person name="Fan W."/>
            <person name="Wang S."/>
            <person name="Wang H."/>
            <person name="Wang A."/>
            <person name="Jiang F."/>
            <person name="Liu H."/>
            <person name="Zhao H."/>
            <person name="Xu D."/>
            <person name="Zhang Y."/>
        </authorList>
    </citation>
    <scope>NUCLEOTIDE SEQUENCE [LARGE SCALE GENOMIC DNA]</scope>
    <source>
        <strain evidence="2">cv. Niubang</strain>
    </source>
</reference>
<sequence>MEGYEDLFNFSFKSSNPIDLSSSDIEFNDFVFDPETVVADSGNSSGYHGSNFSGFLNILSPNDSSKGFVEESVKVLDNSSLESRHENPISSQGSWNCGSAGSDAAMNCPSVDSGNSVVDHKVKRESASNFVLKKKKESFDRNLKSRTI</sequence>
<keyword evidence="2" id="KW-1185">Reference proteome</keyword>
<dbReference type="Proteomes" id="UP001055879">
    <property type="component" value="Linkage Group LG01"/>
</dbReference>
<organism evidence="1 2">
    <name type="scientific">Arctium lappa</name>
    <name type="common">Greater burdock</name>
    <name type="synonym">Lappa major</name>
    <dbReference type="NCBI Taxonomy" id="4217"/>
    <lineage>
        <taxon>Eukaryota</taxon>
        <taxon>Viridiplantae</taxon>
        <taxon>Streptophyta</taxon>
        <taxon>Embryophyta</taxon>
        <taxon>Tracheophyta</taxon>
        <taxon>Spermatophyta</taxon>
        <taxon>Magnoliopsida</taxon>
        <taxon>eudicotyledons</taxon>
        <taxon>Gunneridae</taxon>
        <taxon>Pentapetalae</taxon>
        <taxon>asterids</taxon>
        <taxon>campanulids</taxon>
        <taxon>Asterales</taxon>
        <taxon>Asteraceae</taxon>
        <taxon>Carduoideae</taxon>
        <taxon>Cardueae</taxon>
        <taxon>Arctiinae</taxon>
        <taxon>Arctium</taxon>
    </lineage>
</organism>
<comment type="caution">
    <text evidence="1">The sequence shown here is derived from an EMBL/GenBank/DDBJ whole genome shotgun (WGS) entry which is preliminary data.</text>
</comment>
<evidence type="ECO:0000313" key="2">
    <source>
        <dbReference type="Proteomes" id="UP001055879"/>
    </source>
</evidence>
<name>A0ACB9FGE9_ARCLA</name>
<proteinExistence type="predicted"/>
<dbReference type="EMBL" id="CM042047">
    <property type="protein sequence ID" value="KAI3769921.1"/>
    <property type="molecule type" value="Genomic_DNA"/>
</dbReference>
<gene>
    <name evidence="1" type="ORF">L6452_01035</name>
</gene>
<reference evidence="2" key="1">
    <citation type="journal article" date="2022" name="Mol. Ecol. Resour.">
        <title>The genomes of chicory, endive, great burdock and yacon provide insights into Asteraceae palaeo-polyploidization history and plant inulin production.</title>
        <authorList>
            <person name="Fan W."/>
            <person name="Wang S."/>
            <person name="Wang H."/>
            <person name="Wang A."/>
            <person name="Jiang F."/>
            <person name="Liu H."/>
            <person name="Zhao H."/>
            <person name="Xu D."/>
            <person name="Zhang Y."/>
        </authorList>
    </citation>
    <scope>NUCLEOTIDE SEQUENCE [LARGE SCALE GENOMIC DNA]</scope>
    <source>
        <strain evidence="2">cv. Niubang</strain>
    </source>
</reference>
<evidence type="ECO:0000313" key="1">
    <source>
        <dbReference type="EMBL" id="KAI3769921.1"/>
    </source>
</evidence>
<protein>
    <submittedName>
        <fullName evidence="1">Uncharacterized protein</fullName>
    </submittedName>
</protein>